<dbReference type="InterPro" id="IPR013525">
    <property type="entry name" value="ABC2_TM"/>
</dbReference>
<keyword evidence="5" id="KW-1003">Cell membrane</keyword>
<comment type="caution">
    <text evidence="7">The sequence shown here is derived from an EMBL/GenBank/DDBJ whole genome shotgun (WGS) entry which is preliminary data.</text>
</comment>
<feature type="transmembrane region" description="Helical" evidence="5">
    <location>
        <begin position="94"/>
        <end position="121"/>
    </location>
</feature>
<feature type="transmembrane region" description="Helical" evidence="5">
    <location>
        <begin position="127"/>
        <end position="149"/>
    </location>
</feature>
<comment type="subcellular location">
    <subcellularLocation>
        <location evidence="5">Cell membrane</location>
        <topology evidence="5">Multi-pass membrane protein</topology>
    </subcellularLocation>
    <subcellularLocation>
        <location evidence="1">Membrane</location>
        <topology evidence="1">Multi-pass membrane protein</topology>
    </subcellularLocation>
</comment>
<keyword evidence="5" id="KW-0813">Transport</keyword>
<dbReference type="Pfam" id="PF01061">
    <property type="entry name" value="ABC2_membrane"/>
    <property type="match status" value="1"/>
</dbReference>
<reference evidence="8" key="1">
    <citation type="journal article" date="2019" name="Int. J. Syst. Evol. Microbiol.">
        <title>The Global Catalogue of Microorganisms (GCM) 10K type strain sequencing project: providing services to taxonomists for standard genome sequencing and annotation.</title>
        <authorList>
            <consortium name="The Broad Institute Genomics Platform"/>
            <consortium name="The Broad Institute Genome Sequencing Center for Infectious Disease"/>
            <person name="Wu L."/>
            <person name="Ma J."/>
        </authorList>
    </citation>
    <scope>NUCLEOTIDE SEQUENCE [LARGE SCALE GENOMIC DNA]</scope>
    <source>
        <strain evidence="8">PCU 280</strain>
    </source>
</reference>
<sequence>MIGSIFTKEIRLILKDKSTFFWLFALPILFIVIFAAIFSNASTDRGAAIAQIVPGYTVMFVFFIMISMVQCFLRDRDSGMLARLQATLMPPLHFLFGMWMPHVLVLLIQSATLLGFGYFVYGLELGNAAAVLVIVLSLAICATGIGLALSMIIGSLNAAIAIVQIIAMGGAVLGGLWFPFENLPTGVQAIGKFTPQYWALQGLQSAMLDGSGLLVDAVWKAVLLLLGIGAIAIAASIVLYGRYSRTGKHA</sequence>
<evidence type="ECO:0000313" key="8">
    <source>
        <dbReference type="Proteomes" id="UP001596233"/>
    </source>
</evidence>
<dbReference type="Proteomes" id="UP001596233">
    <property type="component" value="Unassembled WGS sequence"/>
</dbReference>
<evidence type="ECO:0000256" key="3">
    <source>
        <dbReference type="ARBA" id="ARBA00022989"/>
    </source>
</evidence>
<evidence type="ECO:0000256" key="1">
    <source>
        <dbReference type="ARBA" id="ARBA00004141"/>
    </source>
</evidence>
<accession>A0ABW1V800</accession>
<name>A0ABW1V800_9BACL</name>
<dbReference type="RefSeq" id="WP_379235095.1">
    <property type="nucleotide sequence ID" value="NZ_JBHSTE010000004.1"/>
</dbReference>
<proteinExistence type="inferred from homology"/>
<protein>
    <recommendedName>
        <fullName evidence="5">Transport permease protein</fullName>
    </recommendedName>
</protein>
<dbReference type="PROSITE" id="PS51012">
    <property type="entry name" value="ABC_TM2"/>
    <property type="match status" value="1"/>
</dbReference>
<keyword evidence="4 5" id="KW-0472">Membrane</keyword>
<comment type="similarity">
    <text evidence="5">Belongs to the ABC-2 integral membrane protein family.</text>
</comment>
<dbReference type="PIRSF" id="PIRSF006648">
    <property type="entry name" value="DrrB"/>
    <property type="match status" value="1"/>
</dbReference>
<feature type="transmembrane region" description="Helical" evidence="5">
    <location>
        <begin position="20"/>
        <end position="41"/>
    </location>
</feature>
<feature type="transmembrane region" description="Helical" evidence="5">
    <location>
        <begin position="156"/>
        <end position="178"/>
    </location>
</feature>
<dbReference type="InterPro" id="IPR047817">
    <property type="entry name" value="ABC2_TM_bact-type"/>
</dbReference>
<dbReference type="InterPro" id="IPR000412">
    <property type="entry name" value="ABC_2_transport"/>
</dbReference>
<keyword evidence="2 5" id="KW-0812">Transmembrane</keyword>
<dbReference type="PANTHER" id="PTHR43027:SF1">
    <property type="entry name" value="DOXORUBICIN RESISTANCE ABC TRANSPORTER PERMEASE PROTEIN DRRC-RELATED"/>
    <property type="match status" value="1"/>
</dbReference>
<dbReference type="PANTHER" id="PTHR43027">
    <property type="entry name" value="DOXORUBICIN RESISTANCE ABC TRANSPORTER PERMEASE PROTEIN DRRC-RELATED"/>
    <property type="match status" value="1"/>
</dbReference>
<evidence type="ECO:0000256" key="2">
    <source>
        <dbReference type="ARBA" id="ARBA00022692"/>
    </source>
</evidence>
<organism evidence="7 8">
    <name type="scientific">Paenibacillus septentrionalis</name>
    <dbReference type="NCBI Taxonomy" id="429342"/>
    <lineage>
        <taxon>Bacteria</taxon>
        <taxon>Bacillati</taxon>
        <taxon>Bacillota</taxon>
        <taxon>Bacilli</taxon>
        <taxon>Bacillales</taxon>
        <taxon>Paenibacillaceae</taxon>
        <taxon>Paenibacillus</taxon>
    </lineage>
</organism>
<evidence type="ECO:0000256" key="4">
    <source>
        <dbReference type="ARBA" id="ARBA00023136"/>
    </source>
</evidence>
<feature type="transmembrane region" description="Helical" evidence="5">
    <location>
        <begin position="217"/>
        <end position="240"/>
    </location>
</feature>
<evidence type="ECO:0000256" key="5">
    <source>
        <dbReference type="RuleBase" id="RU361157"/>
    </source>
</evidence>
<dbReference type="InterPro" id="IPR052902">
    <property type="entry name" value="ABC-2_transporter"/>
</dbReference>
<evidence type="ECO:0000259" key="6">
    <source>
        <dbReference type="PROSITE" id="PS51012"/>
    </source>
</evidence>
<evidence type="ECO:0000313" key="7">
    <source>
        <dbReference type="EMBL" id="MFC6333530.1"/>
    </source>
</evidence>
<feature type="transmembrane region" description="Helical" evidence="5">
    <location>
        <begin position="53"/>
        <end position="73"/>
    </location>
</feature>
<gene>
    <name evidence="7" type="ORF">ACFP56_12945</name>
</gene>
<keyword evidence="3 5" id="KW-1133">Transmembrane helix</keyword>
<feature type="domain" description="ABC transmembrane type-2" evidence="6">
    <location>
        <begin position="18"/>
        <end position="243"/>
    </location>
</feature>
<keyword evidence="8" id="KW-1185">Reference proteome</keyword>
<dbReference type="EMBL" id="JBHSTE010000004">
    <property type="protein sequence ID" value="MFC6333530.1"/>
    <property type="molecule type" value="Genomic_DNA"/>
</dbReference>